<evidence type="ECO:0000313" key="7">
    <source>
        <dbReference type="EMBL" id="GAA5482127.1"/>
    </source>
</evidence>
<feature type="transmembrane region" description="Helical" evidence="5">
    <location>
        <begin position="20"/>
        <end position="37"/>
    </location>
</feature>
<dbReference type="RefSeq" id="WP_353566272.1">
    <property type="nucleotide sequence ID" value="NZ_BAABRI010000006.1"/>
</dbReference>
<dbReference type="InterPro" id="IPR007829">
    <property type="entry name" value="TM2"/>
</dbReference>
<evidence type="ECO:0000256" key="4">
    <source>
        <dbReference type="ARBA" id="ARBA00023136"/>
    </source>
</evidence>
<feature type="domain" description="TM2" evidence="6">
    <location>
        <begin position="17"/>
        <end position="67"/>
    </location>
</feature>
<accession>A0ABP9UL73</accession>
<keyword evidence="2 5" id="KW-0812">Transmembrane</keyword>
<sequence>MSIEAETPPPAPTPKSEKKLVAGLLGISGIVWGGWGVHKFYLGYTKEGVIQLLLCLLCGVGTIIGIIEGIIYLTKSDEEFEATYVRGRKPWF</sequence>
<keyword evidence="4 5" id="KW-0472">Membrane</keyword>
<evidence type="ECO:0000313" key="8">
    <source>
        <dbReference type="Proteomes" id="UP001476282"/>
    </source>
</evidence>
<evidence type="ECO:0000256" key="3">
    <source>
        <dbReference type="ARBA" id="ARBA00022989"/>
    </source>
</evidence>
<keyword evidence="3 5" id="KW-1133">Transmembrane helix</keyword>
<evidence type="ECO:0000256" key="5">
    <source>
        <dbReference type="SAM" id="Phobius"/>
    </source>
</evidence>
<evidence type="ECO:0000256" key="2">
    <source>
        <dbReference type="ARBA" id="ARBA00022692"/>
    </source>
</evidence>
<keyword evidence="8" id="KW-1185">Reference proteome</keyword>
<feature type="transmembrane region" description="Helical" evidence="5">
    <location>
        <begin position="49"/>
        <end position="73"/>
    </location>
</feature>
<dbReference type="Proteomes" id="UP001476282">
    <property type="component" value="Unassembled WGS sequence"/>
</dbReference>
<comment type="subcellular location">
    <subcellularLocation>
        <location evidence="1">Membrane</location>
        <topology evidence="1">Multi-pass membrane protein</topology>
    </subcellularLocation>
</comment>
<gene>
    <name evidence="7" type="ORF">Hsar01_01343</name>
</gene>
<protein>
    <recommendedName>
        <fullName evidence="6">TM2 domain-containing protein</fullName>
    </recommendedName>
</protein>
<proteinExistence type="predicted"/>
<reference evidence="7 8" key="1">
    <citation type="submission" date="2024-02" db="EMBL/GenBank/DDBJ databases">
        <title>Haloferula sargassicola NBRC 104335.</title>
        <authorList>
            <person name="Ichikawa N."/>
            <person name="Katano-Makiyama Y."/>
            <person name="Hidaka K."/>
        </authorList>
    </citation>
    <scope>NUCLEOTIDE SEQUENCE [LARGE SCALE GENOMIC DNA]</scope>
    <source>
        <strain evidence="7 8">NBRC 104335</strain>
    </source>
</reference>
<evidence type="ECO:0000259" key="6">
    <source>
        <dbReference type="Pfam" id="PF05154"/>
    </source>
</evidence>
<dbReference type="EMBL" id="BAABRI010000006">
    <property type="protein sequence ID" value="GAA5482127.1"/>
    <property type="molecule type" value="Genomic_DNA"/>
</dbReference>
<evidence type="ECO:0000256" key="1">
    <source>
        <dbReference type="ARBA" id="ARBA00004141"/>
    </source>
</evidence>
<organism evidence="7 8">
    <name type="scientific">Haloferula sargassicola</name>
    <dbReference type="NCBI Taxonomy" id="490096"/>
    <lineage>
        <taxon>Bacteria</taxon>
        <taxon>Pseudomonadati</taxon>
        <taxon>Verrucomicrobiota</taxon>
        <taxon>Verrucomicrobiia</taxon>
        <taxon>Verrucomicrobiales</taxon>
        <taxon>Verrucomicrobiaceae</taxon>
        <taxon>Haloferula</taxon>
    </lineage>
</organism>
<name>A0ABP9UL73_9BACT</name>
<dbReference type="Pfam" id="PF05154">
    <property type="entry name" value="TM2"/>
    <property type="match status" value="1"/>
</dbReference>
<comment type="caution">
    <text evidence="7">The sequence shown here is derived from an EMBL/GenBank/DDBJ whole genome shotgun (WGS) entry which is preliminary data.</text>
</comment>